<dbReference type="InterPro" id="IPR023213">
    <property type="entry name" value="CAT-like_dom_sf"/>
</dbReference>
<evidence type="ECO:0000313" key="8">
    <source>
        <dbReference type="Proteomes" id="UP001295740"/>
    </source>
</evidence>
<dbReference type="EMBL" id="CAUWAG010000003">
    <property type="protein sequence ID" value="CAJ2499769.1"/>
    <property type="molecule type" value="Genomic_DNA"/>
</dbReference>
<dbReference type="GO" id="GO:0005737">
    <property type="term" value="C:cytoplasm"/>
    <property type="evidence" value="ECO:0007669"/>
    <property type="project" value="TreeGrafter"/>
</dbReference>
<evidence type="ECO:0000256" key="1">
    <source>
        <dbReference type="ARBA" id="ARBA00022450"/>
    </source>
</evidence>
<keyword evidence="8" id="KW-1185">Reference proteome</keyword>
<dbReference type="PANTHER" id="PTHR45527">
    <property type="entry name" value="NONRIBOSOMAL PEPTIDE SYNTHETASE"/>
    <property type="match status" value="1"/>
</dbReference>
<dbReference type="SUPFAM" id="SSF52777">
    <property type="entry name" value="CoA-dependent acyltransferases"/>
    <property type="match status" value="10"/>
</dbReference>
<organism evidence="7 8">
    <name type="scientific">Anthostomella pinea</name>
    <dbReference type="NCBI Taxonomy" id="933095"/>
    <lineage>
        <taxon>Eukaryota</taxon>
        <taxon>Fungi</taxon>
        <taxon>Dikarya</taxon>
        <taxon>Ascomycota</taxon>
        <taxon>Pezizomycotina</taxon>
        <taxon>Sordariomycetes</taxon>
        <taxon>Xylariomycetidae</taxon>
        <taxon>Xylariales</taxon>
        <taxon>Xylariaceae</taxon>
        <taxon>Anthostomella</taxon>
    </lineage>
</organism>
<dbReference type="InterPro" id="IPR020806">
    <property type="entry name" value="PKS_PP-bd"/>
</dbReference>
<dbReference type="InterPro" id="IPR006162">
    <property type="entry name" value="Ppantetheine_attach_site"/>
</dbReference>
<evidence type="ECO:0000313" key="7">
    <source>
        <dbReference type="EMBL" id="CAJ2499769.1"/>
    </source>
</evidence>
<dbReference type="InterPro" id="IPR001242">
    <property type="entry name" value="Condensation_dom"/>
</dbReference>
<protein>
    <submittedName>
        <fullName evidence="7">Uu.00g026220.m01.CDS01</fullName>
    </submittedName>
</protein>
<feature type="domain" description="Carrier" evidence="6">
    <location>
        <begin position="3583"/>
        <end position="3659"/>
    </location>
</feature>
<dbReference type="NCBIfam" id="NF003417">
    <property type="entry name" value="PRK04813.1"/>
    <property type="match status" value="5"/>
</dbReference>
<dbReference type="SMART" id="SM00823">
    <property type="entry name" value="PKS_PP"/>
    <property type="match status" value="5"/>
</dbReference>
<proteinExistence type="inferred from homology"/>
<dbReference type="PROSITE" id="PS50075">
    <property type="entry name" value="CARRIER"/>
    <property type="match status" value="5"/>
</dbReference>
<dbReference type="FunFam" id="3.30.300.30:FF:000015">
    <property type="entry name" value="Nonribosomal peptide synthase SidD"/>
    <property type="match status" value="4"/>
</dbReference>
<name>A0AAI8YA63_9PEZI</name>
<reference evidence="7" key="1">
    <citation type="submission" date="2023-10" db="EMBL/GenBank/DDBJ databases">
        <authorList>
            <person name="Hackl T."/>
        </authorList>
    </citation>
    <scope>NUCLEOTIDE SEQUENCE</scope>
</reference>
<dbReference type="PROSITE" id="PS00455">
    <property type="entry name" value="AMP_BINDING"/>
    <property type="match status" value="3"/>
</dbReference>
<dbReference type="InterPro" id="IPR020845">
    <property type="entry name" value="AMP-binding_CS"/>
</dbReference>
<dbReference type="InterPro" id="IPR036736">
    <property type="entry name" value="ACP-like_sf"/>
</dbReference>
<dbReference type="PANTHER" id="PTHR45527:SF3">
    <property type="entry name" value="SIDEROPHORE SYNTHETASE (EUROFUNG)"/>
    <property type="match status" value="1"/>
</dbReference>
<evidence type="ECO:0000256" key="5">
    <source>
        <dbReference type="SAM" id="MobiDB-lite"/>
    </source>
</evidence>
<dbReference type="CDD" id="cd05918">
    <property type="entry name" value="A_NRPS_SidN3_like"/>
    <property type="match status" value="4"/>
</dbReference>
<dbReference type="SUPFAM" id="SSF47336">
    <property type="entry name" value="ACP-like"/>
    <property type="match status" value="5"/>
</dbReference>
<dbReference type="FunFam" id="1.10.1200.10:FF:000005">
    <property type="entry name" value="Nonribosomal peptide synthetase 1"/>
    <property type="match status" value="4"/>
</dbReference>
<comment type="similarity">
    <text evidence="4">Belongs to the NRP synthetase family.</text>
</comment>
<feature type="region of interest" description="Disordered" evidence="5">
    <location>
        <begin position="14"/>
        <end position="51"/>
    </location>
</feature>
<feature type="domain" description="Carrier" evidence="6">
    <location>
        <begin position="2775"/>
        <end position="2850"/>
    </location>
</feature>
<keyword evidence="3" id="KW-0436">Ligase</keyword>
<gene>
    <name evidence="7" type="ORF">KHLLAP_LOCUS237</name>
</gene>
<dbReference type="InterPro" id="IPR042099">
    <property type="entry name" value="ANL_N_sf"/>
</dbReference>
<dbReference type="Gene3D" id="1.10.1200.10">
    <property type="entry name" value="ACP-like"/>
    <property type="match status" value="5"/>
</dbReference>
<dbReference type="InterPro" id="IPR009081">
    <property type="entry name" value="PP-bd_ACP"/>
</dbReference>
<keyword evidence="1" id="KW-0596">Phosphopantetheine</keyword>
<dbReference type="Pfam" id="PF00668">
    <property type="entry name" value="Condensation"/>
    <property type="match status" value="5"/>
</dbReference>
<feature type="domain" description="Carrier" evidence="6">
    <location>
        <begin position="1719"/>
        <end position="1795"/>
    </location>
</feature>
<dbReference type="Gene3D" id="3.30.300.30">
    <property type="match status" value="5"/>
</dbReference>
<dbReference type="GO" id="GO:0044550">
    <property type="term" value="P:secondary metabolite biosynthetic process"/>
    <property type="evidence" value="ECO:0007669"/>
    <property type="project" value="TreeGrafter"/>
</dbReference>
<dbReference type="Pfam" id="PF00550">
    <property type="entry name" value="PP-binding"/>
    <property type="match status" value="5"/>
</dbReference>
<dbReference type="GO" id="GO:0043041">
    <property type="term" value="P:amino acid activation for nonribosomal peptide biosynthetic process"/>
    <property type="evidence" value="ECO:0007669"/>
    <property type="project" value="TreeGrafter"/>
</dbReference>
<feature type="compositionally biased region" description="Polar residues" evidence="5">
    <location>
        <begin position="26"/>
        <end position="36"/>
    </location>
</feature>
<feature type="domain" description="Carrier" evidence="6">
    <location>
        <begin position="4683"/>
        <end position="4759"/>
    </location>
</feature>
<dbReference type="Gene3D" id="3.30.559.30">
    <property type="entry name" value="Nonribosomal peptide synthetase, condensation domain"/>
    <property type="match status" value="5"/>
</dbReference>
<evidence type="ECO:0000259" key="6">
    <source>
        <dbReference type="PROSITE" id="PS50075"/>
    </source>
</evidence>
<evidence type="ECO:0000256" key="3">
    <source>
        <dbReference type="ARBA" id="ARBA00022598"/>
    </source>
</evidence>
<dbReference type="FunFam" id="3.30.559.30:FF:000003">
    <property type="entry name" value="Nonribosomal peptide synthase SidD"/>
    <property type="match status" value="3"/>
</dbReference>
<dbReference type="Proteomes" id="UP001295740">
    <property type="component" value="Unassembled WGS sequence"/>
</dbReference>
<feature type="compositionally biased region" description="Low complexity" evidence="5">
    <location>
        <begin position="37"/>
        <end position="51"/>
    </location>
</feature>
<comment type="caution">
    <text evidence="7">The sequence shown here is derived from an EMBL/GenBank/DDBJ whole genome shotgun (WGS) entry which is preliminary data.</text>
</comment>
<dbReference type="GO" id="GO:0016874">
    <property type="term" value="F:ligase activity"/>
    <property type="evidence" value="ECO:0007669"/>
    <property type="project" value="UniProtKB-KW"/>
</dbReference>
<feature type="domain" description="Carrier" evidence="6">
    <location>
        <begin position="598"/>
        <end position="674"/>
    </location>
</feature>
<dbReference type="Gene3D" id="2.30.38.10">
    <property type="entry name" value="Luciferase, Domain 3"/>
    <property type="match status" value="1"/>
</dbReference>
<accession>A0AAI8YA63</accession>
<dbReference type="GO" id="GO:0031177">
    <property type="term" value="F:phosphopantetheine binding"/>
    <property type="evidence" value="ECO:0007669"/>
    <property type="project" value="InterPro"/>
</dbReference>
<evidence type="ECO:0000256" key="4">
    <source>
        <dbReference type="ARBA" id="ARBA00029454"/>
    </source>
</evidence>
<dbReference type="CDD" id="cd19545">
    <property type="entry name" value="FUM14_C_NRPS-like"/>
    <property type="match status" value="4"/>
</dbReference>
<dbReference type="SUPFAM" id="SSF56801">
    <property type="entry name" value="Acetyl-CoA synthetase-like"/>
    <property type="match status" value="5"/>
</dbReference>
<dbReference type="Gene3D" id="3.40.50.12780">
    <property type="entry name" value="N-terminal domain of ligase-like"/>
    <property type="match status" value="4"/>
</dbReference>
<dbReference type="Pfam" id="PF00501">
    <property type="entry name" value="AMP-binding"/>
    <property type="match status" value="4"/>
</dbReference>
<keyword evidence="2" id="KW-0597">Phosphoprotein</keyword>
<dbReference type="InterPro" id="IPR000873">
    <property type="entry name" value="AMP-dep_synth/lig_dom"/>
</dbReference>
<dbReference type="SMART" id="SM01294">
    <property type="entry name" value="PKS_PP_betabranch"/>
    <property type="match status" value="1"/>
</dbReference>
<dbReference type="PROSITE" id="PS00012">
    <property type="entry name" value="PHOSPHOPANTETHEINE"/>
    <property type="match status" value="3"/>
</dbReference>
<dbReference type="InterPro" id="IPR045851">
    <property type="entry name" value="AMP-bd_C_sf"/>
</dbReference>
<dbReference type="Gene3D" id="3.30.559.10">
    <property type="entry name" value="Chloramphenicol acetyltransferase-like domain"/>
    <property type="match status" value="5"/>
</dbReference>
<evidence type="ECO:0000256" key="2">
    <source>
        <dbReference type="ARBA" id="ARBA00022553"/>
    </source>
</evidence>
<sequence length="5200" mass="572030">MSYTTMPISMNKLEGSSAKTADHPTNGFTHTHISSDLSPAQSPSPAPSQQELEQIWEWNATVPEVVQGCVHDLITEIAESQPDALAVSAWDGDFSYIQLDALANEMARGIACLTIPPGSFIPILLTKSKWTPIAMLGIIKAGYAAIALDTTQPDARLRSIVEQTGPKIIVSSSALCGRARSLADMPVFQIDDELSGAAAHPSEHSTHLPDVSPSDIVYISFTSGTTGQPKGACISHANVRSAVFHQGAKLGFHRGCRTFDFAPYSFDVAWSNFLHTICAGGCLCIARDDDMLRNLSASITSFKATLINITPTVLRTLNPIPSTLQTVLLSGEMPYRENVTQWAGRVKLLNTYGPTECTFKCAFSVIDPSQEDRPDIGKGMGFSTWLVDPLGGDGLVPIGSVGELWLEGPLVGQGYLGDPQKTASAFISDPKWLLAGSNDFNGRPGRLYKTGDLVRYTTDGRLSFIGRQDTSQQKVRGQRVEIGDVEHHVQACLGNTVPAVVEVIVPQGGDSKSLALFVEVKGQDKNEVKRSIDGLADKMREVLPAFMIPSIYLPIDKMPVASTGKVDRRRLREMGSSRTWGELLALQSTIMSDNQYHQPHDGIERQLADIWATVLGLDGNHVSRTDSFLRLGGDSIAAIRVVAASREKDLVLSVADLFTAPVLHDLAEVTRSRDHSQDQETIPPFSLLSGARNHTSLCEEAGKLCDVEPPDIEDVYPCTPLQEGMLSMTARKDSKTTYVSRTAFELPEHTDVGKLQSAWEKTVQDAAITRTRIVDIPKEGLVQVVVKGPIPWHRTSNLEDFFAVSELMGLGTPLCRAGVVATNTTLSFVLEMHHAVFDGWSNALILDAVEMAYRQGHTQLQPFSPFQSFIKYLSSTTSDEATAFWRDQLINSEATVYPPPSSHPKQKLDTDHHVSGLQWPQSGITRSSVVRSALSLLLAAYTNSDDVKYGATVSGRSAAVPGVDRIAAPTIATVPVRVKFDWDQTVESLQHQIQRQAVAATQYEQLGLQRIQSIEDIKEASQFQLLLVVQPAQRGSSQKPGGLFSQAKTVVTATDITRENGTDDTYDPAKDEAPSTLKLVTKDGHVDSMGAYNSYDMMIIAQLEDTGITLKANYDTGAIEPKAVQRMLMQLEHLLRQLCDTGLAANKLSTIDALTKDDADHIWMWNRSLPEAVSEPVTAMVDSWAADAPNSTAISSWDQTLDYVQLQGLIISLVDRLRERGVGFGSIVVLSFEKSSWLVVCMLAALRIGAIALPLSSPTSAQRSREVFESIKPQFVITSTQQSPFDVLIPTLTISDLLQPSQQPQTNGFDLHQRTPGTTDPALILFTSGSTGTPKAILWSHAVLSSNVRAHAASFGVNSTSRVFQFAGYDFDVSTVEALSTLAHGGCLCIPSESDRTNRLAAAINEVNANWLFLTPSILENLAPEKIPTVQTIATGGEKVSERLVSKWVESVDNVYNWFGPAEASVAATYRYQKAHWKPGISGRSTAGLTWLVDPKDSHKLAPVGAVTELCMEGPIVASYTGVSGPDLNEATLFSPRWLLDGYGDVPGRHAHVYRTGDLVRYDSDGAIIFLGRKHDSQKKLRGQRVELGDIEVRAQSFLSGKLDVRVVAEIFAPALSDVEILALFISPGKIADIITATGENLTQDIVTRVKQLLPVDELEEDLLRYLPTYMIPKVYVPIPEMPMNNSAKTDRRRLRQIGSSLTYEELAEMQPSRRETRQPSTSMEKRLQKLWADTIGIRTDAISANDNFLRLGGDSITAMRLVASARNQGLALTVADVFEAPQLEKMANRMKYDASSPGQEIRPFSLLGPDISESEARSHASRLCSIPESRVVDVFPCTALQQGLLALGTRRLGRYVSRSILELQPDIDADKLRTAWLATVEKLPLLRTRIFDLPGRVFVQAVLDNNPLRSTNDVNAAALIGRVFVLTIHHCVYDGNVLKMILEEFQAQYLGEAGMTVTPFKNFIHHLSNINPEEAANFWRGQLSNAEPKQFPVLPSATYEPQADEYLLHNIEIEWPKTGVTAATIIRSAWALLATQYTSSSDVFFGLTVNGRQADMRGLENCAGPTISAVPIAITVDWDETLQGFLSRMQRHMTEITPYEQYGLQNIQRLRGDLDHDARLLQTLLVVQPVASGKSLDEDSMLFKARSFSSNLDTLGTDPFNNYALSVICELAPSELRVRMSFDGKIMDREQVGCMTKQFEAVLRQLCAEQTGNATLDSIQTASSDDLDLFWAQNAELPPEPELTVPELIAENARKEPDAVAIDGWDGQFTYREFDDLSTLLARGLISLGVKPRSVVALNFEKSKWVHLIQLAVLKAGAVETVQSLAVPDLRIKTVFENIGVVLAVVSETRRAIVSAYAPCYTVQELLNISDAASHGGDPVSLPTQSMEDPAVILVSSGSTGQPKQVLWSHRSLAANAEAHGDYLGVNPGTRLLQFASYDFDISTIESFSTFVHLGCVCVPSEEERLNATTDVINRFAVHFMNITPSTAKAIRPEDVPDVSILVLSGENVTKDAVDRWKTHKCQVLNWYGSVENTGTICDAGGDDWYTGVVARISLKQPVLCWLIDPRNHDRLVPFGAVGEIAHEGPLSAVGYVGNETLTVQKFRNNPIFLTSGHGSTTGRRNTICCSGDLGRYDNLGNLVYMGRKDAQLKIRGQLVAPEEVQRHVQEYVRKSLALPNGSEDIRVVVDAIKSQYNDTLHLVAFLGLASEEEVQTATTGLNEWLKRVLPVYAIPVYYIPVPEFPLNANRKLDRNRLREMGTSFDPSRQASSVKKRGPTTQAEKRLAQLWSRALGIDVDSITASDSFLRVGDSIQAMRLVGIARQEGLLLSVAQVFQHPTLEEMAKVLKNAKGSGEKDTIAPFSLLNPDQDVDTARGVSASLCGVSKEDIEDLFPCTPLQEGLLALSVKRQGDYIGRNILELDPYVDLDRFKKAWLQTVEAIPILRTRIVDLPGQGLVQAHIKTPECPWTEASGVDEYVTMDSNSLTGLGSPLMRCALFTDSKVALLSNGSTYGSAVPNGHAPEAAWYFALTLHHSIYDGLTTPLILETLHDFYNGTASQRHYNLQPFVKYIRSQDKENVVKFWKTWFTDLKAAQFPTLPSSTKLPQTDSTLMHRIEDVAWRTDDITPSTLIRATLAIIISHYSQSPDVILGEVSAGRKIPIDGIERLAGPTIATVPVRIKLEKNATAGKLLPELQRQAVELIQYEQTGLSAIRQISDEAAHACQFQTQLVVQSAEENVQLTEGGLFVSEASHQATEDGDDARYHGFQSYALSVICTPGDHQLGLRFLFDSSVIKSETVQRMAQDFEQVFKKLCSPDLDEAILGEISLTTDEDLNQIWKWNSQDFGTVDRCAATWIVEPENSERLAPIGAIGELCLEGPLVGQGCMRDPELAAKCFLQDPEWLLQGSPDGSVPGRSARLYKTGNLVRYNPANGNGTIIHLGKKARQAMIKGQKFDLAEVERQVRDCFLAVASNRVKRPGDIVVVAEVVTPRVTGRETIAVFIQLSWDSSGEKLELNLDDVVDGLESHVREHLPAYMIPGAYVPMQEIHVTANGKTGRKALRELGAELTLKQLADSQGRADTDNQPPLTDRELQLRELWVAILGVSSDQIQCDSNLLLLGGDSISAMRLAALARSRGISLTVQSILQTPRLRDMAEAMIKIDPSSKESASAGANTPFSLLKHTAAASKDVTLSYIAKHCGVEVSQIEDAFPCTSVQKSLLSMTARSDSQNSYVARFSIPLRADIDLDRLKNAWEYVGRDIAPILRYRIVDLPAEGLVQVQVNEKLEWDTYSDVDTYLNIDRGRPMGLGTRLTRLGLIGDASKGTVSCSVTQHHAIYDGYSVDMLLAEVFNAYSGLVNKFAIAPFQAFIKDMMDTSHEEATDFWRQQFAESEAVPFPTLPHDDYRPKANSTLERDVANFKFPKGDYTASTVIRAAWSILTACYTDNKDVVFGAMVTGRQVPIVGIDRMIAPLISAVPVRVKFDPKQSVAGLLRDIQQQAVDMMAYEQTELLDIRRISVEAERGSRFNTLLVVQPVGKVEYADKEGSPFQGQPVHLSSSDGLDDFNPNAVMIMLQPTDTSGLHFEISFDSTVVDQVQMERMAGQFEHILRQLSVVSVETAVEDVDTISEQAIRKLWEWNNTVPEAVKKCIHDLIGRTIQQQPREPAICAWDGDLSYADLGRLSGQLASHLAARSAGPGSIIPLCFEKSMWYPVAALGAMRAGAACVAMDSTQPEERLRSIVQQINPKFILASASNEALASRLADAEVVVVDRSHMEHYEGAVAGQEVSSEVSSSDTLYVVFTSGSTGVPKGIVTTHESFASAATHQRDILRIRPGTRVFDFVSYNFDVSWSNHLQTLICGGCLCIPSETQRKNDIAGALNRMQCDYTYFTPSVAKSLDPSTMTGLKILAMGGEAISSKEVVRWTQVETIIGIYGPAECAQALSFALLSAKTPNGHIGHSYGANTWLVQPGRPGHLAAIGTVGELMIEGPTVSNGYFGEQLAERTLASYIHSPKWLSKGTIGHPGRRGTLHMTGDLCRYNSDGSLDFVGRKDGMIKLRGQRIELTEVEHHVHACLNDTNLCAGLVAEIITPKNGRSPLLAVFLGLSTEKGMRLTPEETRLRLNLALAGMEEKLWDRVPQYMVPGAYIQVSEIPTTTTNKTDRRKLRELGNSMTLEQLAEIQPQGKERQPPSTQMEKRLQALWSSVLEINAASIGADSSFLRIGGESIAAMRLVVAAREQGIALTVANIFKTQRLSDLALVAREMVGKEDLKSLTPFSLLNKGSPQDFLNNFVLPVLDPHVGTVRDVIPTTDFQDICIQQALQDPPDRWPCMIYDLPAHVDFPRLDVACRKMADYYDVFKTVFVQAEGRFWQVLLSDHKLAYDYLDAADEDLAAFTDAICEEDIRRPRKLGHSFIRFVAVRHNSGQHKLVIRISHAHFDGFSWGSVLDTISSFYMGNTLDMTPSFSHYIAFQNSVKDQILLYWAARLKGSSYPWWSVGDSTTRVYSPADRLEIKEYLPKLDMSLREGVPIATVFHAAVCLALSRQLNQKEVIVGRLVVGRSMLPGNLQNIVGPTMTEIPIRATVDDHTTLAELARLLQSQFIDDAAHETAGMEQIIRHSTTWPDKTRDFGWRTAFQQQEDGGFEFLGEPSAVAYYQRPMPPRSRPEVYATPMEDGTLEVLFEGNVAVVSEESVRGFLALLRREWAGY</sequence>
<feature type="region of interest" description="Disordered" evidence="5">
    <location>
        <begin position="2758"/>
        <end position="2779"/>
    </location>
</feature>